<name>D4H667_DENA2</name>
<dbReference type="AlphaFoldDB" id="D4H667"/>
<dbReference type="InParanoid" id="D4H667"/>
<accession>D4H667</accession>
<dbReference type="STRING" id="522772.Dacet_0935"/>
<dbReference type="KEGG" id="dap:Dacet_0935"/>
<proteinExistence type="predicted"/>
<evidence type="ECO:0000313" key="1">
    <source>
        <dbReference type="EMBL" id="ADD67713.1"/>
    </source>
</evidence>
<organism evidence="1 2">
    <name type="scientific">Denitrovibrio acetiphilus (strain DSM 12809 / NBRC 114555 / N2460)</name>
    <dbReference type="NCBI Taxonomy" id="522772"/>
    <lineage>
        <taxon>Bacteria</taxon>
        <taxon>Pseudomonadati</taxon>
        <taxon>Deferribacterota</taxon>
        <taxon>Deferribacteres</taxon>
        <taxon>Deferribacterales</taxon>
        <taxon>Geovibrionaceae</taxon>
        <taxon>Denitrovibrio</taxon>
    </lineage>
</organism>
<evidence type="ECO:0000313" key="2">
    <source>
        <dbReference type="Proteomes" id="UP000002012"/>
    </source>
</evidence>
<dbReference type="eggNOG" id="ENOG5033ND1">
    <property type="taxonomic scope" value="Bacteria"/>
</dbReference>
<protein>
    <submittedName>
        <fullName evidence="1">Uncharacterized protein</fullName>
    </submittedName>
</protein>
<sequence length="436" mass="48184" precursor="true">MRHLTTFKKLCGVANKGLLKGAFVICAIAILILPDFSFAVDLQADSKLMLRARQTADEKDLLPVYDYMSLAATNILDPRLSFYAGAWLRLDLHDKSSDDSTEGELQYAYLNFHSDNNNLVANLGRQFVTEGGISERIDGAYVSSDLPAGFGVAAFGGAPVTTDTDEDGGDIIYGGRLSHSDSRWYTLGVSYLYVGEDGDDFREEEAIDSWIHPISQVDITGLSSYNSITDGWMEHDYLVSVTPLDEISIDVNYTRINYADYFYNMTSNVFSLITLSNPTGTMDSREEMRNIGGSVTYSPTELVSLTAEYKNYDYEIAGSADLYGGKILLSFSSINLSSGASVHRMEGDTDETCYWAYRLFTSYKADKLITTLDFLNMVFDESISGVDNSFVAVASASYNVNSSLKAGCSAEYSESPEFDDEVRGMLYLSYLFGRAE</sequence>
<dbReference type="PaxDb" id="522772-Dacet_0935"/>
<keyword evidence="2" id="KW-1185">Reference proteome</keyword>
<dbReference type="EMBL" id="CP001968">
    <property type="protein sequence ID" value="ADD67713.1"/>
    <property type="molecule type" value="Genomic_DNA"/>
</dbReference>
<gene>
    <name evidence="1" type="ordered locus">Dacet_0935</name>
</gene>
<reference evidence="1 2" key="1">
    <citation type="journal article" date="2010" name="Stand. Genomic Sci.">
        <title>Complete genome sequence of Denitrovibrio acetiphilus type strain (N2460).</title>
        <authorList>
            <person name="Kiss H."/>
            <person name="Lang E."/>
            <person name="Lapidus A."/>
            <person name="Copeland A."/>
            <person name="Nolan M."/>
            <person name="Glavina Del Rio T."/>
            <person name="Chen F."/>
            <person name="Lucas S."/>
            <person name="Tice H."/>
            <person name="Cheng J.F."/>
            <person name="Han C."/>
            <person name="Goodwin L."/>
            <person name="Pitluck S."/>
            <person name="Liolios K."/>
            <person name="Pati A."/>
            <person name="Ivanova N."/>
            <person name="Mavromatis K."/>
            <person name="Chen A."/>
            <person name="Palaniappan K."/>
            <person name="Land M."/>
            <person name="Hauser L."/>
            <person name="Chang Y.J."/>
            <person name="Jeffries C.D."/>
            <person name="Detter J.C."/>
            <person name="Brettin T."/>
            <person name="Spring S."/>
            <person name="Rohde M."/>
            <person name="Goker M."/>
            <person name="Woyke T."/>
            <person name="Bristow J."/>
            <person name="Eisen J.A."/>
            <person name="Markowitz V."/>
            <person name="Hugenholtz P."/>
            <person name="Kyrpides N.C."/>
            <person name="Klenk H.P."/>
        </authorList>
    </citation>
    <scope>NUCLEOTIDE SEQUENCE [LARGE SCALE GENOMIC DNA]</scope>
    <source>
        <strain evidence="2">DSM 12809 / NBRC 114555 / N2460</strain>
    </source>
</reference>
<dbReference type="Proteomes" id="UP000002012">
    <property type="component" value="Chromosome"/>
</dbReference>
<dbReference type="OrthoDB" id="5390943at2"/>
<dbReference type="HOGENOM" id="CLU_635792_0_0_0"/>
<dbReference type="RefSeq" id="WP_013010244.1">
    <property type="nucleotide sequence ID" value="NC_013943.1"/>
</dbReference>